<keyword evidence="3" id="KW-1185">Reference proteome</keyword>
<feature type="signal peptide" evidence="1">
    <location>
        <begin position="1"/>
        <end position="19"/>
    </location>
</feature>
<evidence type="ECO:0000256" key="1">
    <source>
        <dbReference type="SAM" id="SignalP"/>
    </source>
</evidence>
<dbReference type="KEGG" id="vei:Veis_3110"/>
<evidence type="ECO:0000313" key="2">
    <source>
        <dbReference type="EMBL" id="ABM58842.1"/>
    </source>
</evidence>
<sequence>MNKILVAAITLTLAMPMHAQMTPVGNWKTVDDRSQKPRSVVKISETAETLTGVILERLDDGAKPIRLHTSHSAWISLA</sequence>
<organism evidence="2 3">
    <name type="scientific">Verminephrobacter eiseniae (strain EF01-2)</name>
    <dbReference type="NCBI Taxonomy" id="391735"/>
    <lineage>
        <taxon>Bacteria</taxon>
        <taxon>Pseudomonadati</taxon>
        <taxon>Pseudomonadota</taxon>
        <taxon>Betaproteobacteria</taxon>
        <taxon>Burkholderiales</taxon>
        <taxon>Comamonadaceae</taxon>
        <taxon>Verminephrobacter</taxon>
    </lineage>
</organism>
<dbReference type="RefSeq" id="WP_011810835.1">
    <property type="nucleotide sequence ID" value="NC_008786.1"/>
</dbReference>
<evidence type="ECO:0000313" key="3">
    <source>
        <dbReference type="Proteomes" id="UP000000374"/>
    </source>
</evidence>
<accession>A1WMI5</accession>
<name>A1WMI5_VEREI</name>
<dbReference type="AlphaFoldDB" id="A1WMI5"/>
<reference evidence="3" key="1">
    <citation type="submission" date="2006-12" db="EMBL/GenBank/DDBJ databases">
        <title>Complete sequence of chromosome 1 of Verminephrobacter eiseniae EF01-2.</title>
        <authorList>
            <person name="Copeland A."/>
            <person name="Lucas S."/>
            <person name="Lapidus A."/>
            <person name="Barry K."/>
            <person name="Detter J.C."/>
            <person name="Glavina del Rio T."/>
            <person name="Dalin E."/>
            <person name="Tice H."/>
            <person name="Pitluck S."/>
            <person name="Chertkov O."/>
            <person name="Brettin T."/>
            <person name="Bruce D."/>
            <person name="Han C."/>
            <person name="Tapia R."/>
            <person name="Gilna P."/>
            <person name="Schmutz J."/>
            <person name="Larimer F."/>
            <person name="Land M."/>
            <person name="Hauser L."/>
            <person name="Kyrpides N."/>
            <person name="Kim E."/>
            <person name="Stahl D."/>
            <person name="Richardson P."/>
        </authorList>
    </citation>
    <scope>NUCLEOTIDE SEQUENCE [LARGE SCALE GENOMIC DNA]</scope>
    <source>
        <strain evidence="3">EF01-2</strain>
    </source>
</reference>
<dbReference type="OrthoDB" id="9814399at2"/>
<proteinExistence type="predicted"/>
<gene>
    <name evidence="2" type="ordered locus">Veis_3110</name>
</gene>
<feature type="chain" id="PRO_5002640529" description="DUF2147 domain-containing protein" evidence="1">
    <location>
        <begin position="20"/>
        <end position="78"/>
    </location>
</feature>
<dbReference type="HOGENOM" id="CLU_2621061_0_0_4"/>
<dbReference type="Proteomes" id="UP000000374">
    <property type="component" value="Chromosome"/>
</dbReference>
<dbReference type="EMBL" id="CP000542">
    <property type="protein sequence ID" value="ABM58842.1"/>
    <property type="molecule type" value="Genomic_DNA"/>
</dbReference>
<protein>
    <recommendedName>
        <fullName evidence="4">DUF2147 domain-containing protein</fullName>
    </recommendedName>
</protein>
<dbReference type="GeneID" id="76461566"/>
<keyword evidence="1" id="KW-0732">Signal</keyword>
<evidence type="ECO:0008006" key="4">
    <source>
        <dbReference type="Google" id="ProtNLM"/>
    </source>
</evidence>